<dbReference type="PANTHER" id="PTHR33969:SF2">
    <property type="entry name" value="SEGREGATION AND CONDENSATION PROTEIN A"/>
    <property type="match status" value="1"/>
</dbReference>
<dbReference type="PANTHER" id="PTHR33969">
    <property type="entry name" value="SEGREGATION AND CONDENSATION PROTEIN A"/>
    <property type="match status" value="1"/>
</dbReference>
<dbReference type="AlphaFoldDB" id="A0A6J4TQE1"/>
<proteinExistence type="predicted"/>
<dbReference type="Pfam" id="PF02616">
    <property type="entry name" value="SMC_ScpA"/>
    <property type="match status" value="1"/>
</dbReference>
<organism evidence="2">
    <name type="scientific">uncultured Sphingosinicella sp</name>
    <dbReference type="NCBI Taxonomy" id="478748"/>
    <lineage>
        <taxon>Bacteria</taxon>
        <taxon>Pseudomonadati</taxon>
        <taxon>Pseudomonadota</taxon>
        <taxon>Alphaproteobacteria</taxon>
        <taxon>Sphingomonadales</taxon>
        <taxon>Sphingosinicellaceae</taxon>
        <taxon>Sphingosinicella</taxon>
        <taxon>environmental samples</taxon>
    </lineage>
</organism>
<gene>
    <name evidence="2" type="ORF">AVDCRST_MAG23-928</name>
</gene>
<dbReference type="InterPro" id="IPR003768">
    <property type="entry name" value="ScpA"/>
</dbReference>
<evidence type="ECO:0000256" key="1">
    <source>
        <dbReference type="ARBA" id="ARBA00044777"/>
    </source>
</evidence>
<name>A0A6J4TQE1_9SPHN</name>
<sequence>MRGSRFAHFRFARPRRAPKLSNMFTDADFEGAPRVAEADRLTLDLDGWEGPLDLLLTLARTQKVDLAKISILALVEQYLTFIADAKKLKLEIAADYLVMAAWLAYLKSCLLLPKEQAADPSPEELAVRLQLRLQRLSAMREAGARLLGRDRLGRDVFARSAPEGLRVVRKSAWSAELYDLISAYGAIRARNEPAVHIVGRRPVMTLDEALTRVERLLGTRLEWAEIRSFLPETQDSEYRRSALASSFVATLELARQGKLELDQQSAFAPLYIRAA</sequence>
<accession>A0A6J4TQE1</accession>
<dbReference type="EMBL" id="CADCWD010000033">
    <property type="protein sequence ID" value="CAA9529386.1"/>
    <property type="molecule type" value="Genomic_DNA"/>
</dbReference>
<protein>
    <recommendedName>
        <fullName evidence="1">Segregation and condensation protein A</fullName>
    </recommendedName>
</protein>
<dbReference type="Gene3D" id="6.10.250.2410">
    <property type="match status" value="1"/>
</dbReference>
<evidence type="ECO:0000313" key="2">
    <source>
        <dbReference type="EMBL" id="CAA9529386.1"/>
    </source>
</evidence>
<reference evidence="2" key="1">
    <citation type="submission" date="2020-02" db="EMBL/GenBank/DDBJ databases">
        <authorList>
            <person name="Meier V. D."/>
        </authorList>
    </citation>
    <scope>NUCLEOTIDE SEQUENCE</scope>
    <source>
        <strain evidence="2">AVDCRST_MAG23</strain>
    </source>
</reference>